<dbReference type="InterPro" id="IPR036249">
    <property type="entry name" value="Thioredoxin-like_sf"/>
</dbReference>
<reference evidence="24" key="1">
    <citation type="submission" date="2018-05" db="EMBL/GenBank/DDBJ databases">
        <title>Draft genome sequence of Stemphylium lycopersici strain CIDEFI 213.</title>
        <authorList>
            <person name="Medina R."/>
            <person name="Franco M.E.E."/>
            <person name="Lucentini C.G."/>
            <person name="Saparrat M.C.N."/>
            <person name="Balatti P.A."/>
        </authorList>
    </citation>
    <scope>NUCLEOTIDE SEQUENCE [LARGE SCALE GENOMIC DNA]</scope>
    <source>
        <strain evidence="24">CIDEFI 213</strain>
    </source>
</reference>
<dbReference type="FunFam" id="3.40.50.720:FF:000456">
    <property type="entry name" value="3-ketodihydrosphingosine reductase tsc10"/>
    <property type="match status" value="1"/>
</dbReference>
<evidence type="ECO:0000256" key="14">
    <source>
        <dbReference type="ARBA" id="ARBA00023002"/>
    </source>
</evidence>
<evidence type="ECO:0000256" key="4">
    <source>
        <dbReference type="ARBA" id="ARBA00006484"/>
    </source>
</evidence>
<dbReference type="PANTHER" id="PTHR43968:SF6">
    <property type="entry name" value="GLUTATHIONE S-TRANSFERASE OMEGA"/>
    <property type="match status" value="1"/>
</dbReference>
<dbReference type="GO" id="GO:0000166">
    <property type="term" value="F:nucleotide binding"/>
    <property type="evidence" value="ECO:0007669"/>
    <property type="project" value="UniProtKB-KW"/>
</dbReference>
<sequence length="1432" mass="159743">MMGFSFPWGNQFQVEGKTVILTGSSQGMGSEIARLLSARGANLVLVARTAKNLQASVERAKSAAKNPSTQRFTYIAADVTSDGENARILKEATAWNNGRMPEIVWCVAGSSTPGLFIETSTETLRKQMELNYFATAYMAQKTLQAWLYPEVPYIPQSKDAAPEPSRKFIMTSSALAFINIAGYSPYSPAKAALRSLADGLRSEVQLYNAARHSKTNTGATPAPFDVNIHAVFPGSILSPGFENENKTKHPVSFELESSDPKQTETQAAEACIKGLESGNFMTPTNYLVRLMRWGSLSGSEKNNWLVDVVGAMIATIAWIFITLDLNNTVRSWGKKNGMPVFRPNAHILAAPSPTTHSPDFNMADTQKDALFKTVQIDALEQGANIRSQVAIKIATASGKSFPSVATGSIVGMEKNTVLEITNSFPFPDVSPAQADGQNETAANLAAAAPRAKQNIAYSNEMIKFLREVNVDANNVGWYTSTSMGNFVNLNTIENQYFYQSQPNERTVALVYDVSRSSQGTLNLRAYRLSPSFVTAYKEGKFTTESLQKSGLRYHDILVELPVTIRNSHLLTSLLHQLPSDAPKEELKFPPNLAALQQDPNTPQPPLFPNYDSLDLSIDPFLEKTCDLLLESIENHHTEINNYQYYQRSLAREQAKITAWQQKRKAENAARTASKQALLPEDEWQRLFKLPQEPSRLETLLNSRQVEQYSRQVDGFTAGGKPAIGTSGGATTSTNSAWAKAASNTGAGIMQQASSPVLQQQLRLHPGALQTLHQSPDGTLYPHNQVLPELQNLHTSDVYQQQYALSGPPQPQPATHGLPVHFEQHGLPPSAPYPPFQPAAYQQHATSPRFMNAPPPPLQEHAQHYHASPPQALQRPIQQLPLPPPAPPLLPTTHSLPRHVEQGPPPQPQEGRDGDDTPLSNHGQFQGLKLIPAPPNLAEWREKLFHVDDLMTLTEEQFQTYFPHIDNVYSHRSTQKHKRKRFVSHYWDCRLKGRPPGTKKSTDPDKKKRKRVARERDLCDVKIKITEFFDRHEYEEQLGHRPPGTENDPPSPVPSHAPRNPPQLGTQNQTPNPQFFGQGPLLPQQPAGGWDMPPNMGGQSGMSMQQYATPTDPPPLRKFYTLQRVNGNGGNGKGDGVAGPHKHTLEESDRVKKNSVIRWQAKADKDDKKKAQGGDPSKKTYHKKATGNALTTVKNHSKEDDLKLYGSAFCPFVQRVWISLEHKQIPYQYIEVDPYKKPQSLLDVNPRGLVPALRHGPTWSTHESTVIMEYLEDLQIGPQLLPPDAQTRATSRLWSDHVNRNIIPWFYKLLQAQEQADQVSHATELRNQISKLVDAADPTGPFFLGSQISFVDVQIAPWVLRLRRVLSPYRGWPEAEAGSRWKRWIDAIEAERSVKMTTSTDELYLDSYERLSWFQVPHDRQVWAKAGCTLRRK</sequence>
<gene>
    <name evidence="23" type="ORF">DDE83_004712</name>
</gene>
<keyword evidence="16" id="KW-0472">Membrane</keyword>
<dbReference type="InterPro" id="IPR027524">
    <property type="entry name" value="eIF3h"/>
</dbReference>
<dbReference type="Pfam" id="PF13410">
    <property type="entry name" value="GST_C_2"/>
    <property type="match status" value="1"/>
</dbReference>
<evidence type="ECO:0000256" key="6">
    <source>
        <dbReference type="ARBA" id="ARBA00022540"/>
    </source>
</evidence>
<dbReference type="InterPro" id="IPR040079">
    <property type="entry name" value="Glutathione_S-Trfase"/>
</dbReference>
<protein>
    <recommendedName>
        <fullName evidence="19">Eukaryotic translation initiation factor 3 subunit H</fullName>
        <shortName evidence="19">eIF3h</shortName>
    </recommendedName>
</protein>
<dbReference type="GO" id="GO:0016740">
    <property type="term" value="F:transferase activity"/>
    <property type="evidence" value="ECO:0007669"/>
    <property type="project" value="UniProtKB-KW"/>
</dbReference>
<comment type="catalytic activity">
    <reaction evidence="18">
        <text>sphinganine + NADP(+) = 3-oxosphinganine + NADPH + H(+)</text>
        <dbReference type="Rhea" id="RHEA:22640"/>
        <dbReference type="ChEBI" id="CHEBI:15378"/>
        <dbReference type="ChEBI" id="CHEBI:57783"/>
        <dbReference type="ChEBI" id="CHEBI:57817"/>
        <dbReference type="ChEBI" id="CHEBI:58299"/>
        <dbReference type="ChEBI" id="CHEBI:58349"/>
        <dbReference type="EC" id="1.1.1.102"/>
    </reaction>
    <physiologicalReaction direction="right-to-left" evidence="18">
        <dbReference type="Rhea" id="RHEA:22642"/>
    </physiologicalReaction>
</comment>
<dbReference type="SFLD" id="SFLDS00019">
    <property type="entry name" value="Glutathione_Transferase_(cytos"/>
    <property type="match status" value="1"/>
</dbReference>
<name>A0A364N3T6_STELY</name>
<keyword evidence="13" id="KW-1133">Transmembrane helix</keyword>
<keyword evidence="9" id="KW-0256">Endoplasmic reticulum</keyword>
<dbReference type="InterPro" id="IPR004045">
    <property type="entry name" value="Glutathione_S-Trfase_N"/>
</dbReference>
<feature type="region of interest" description="Disordered" evidence="20">
    <location>
        <begin position="1032"/>
        <end position="1182"/>
    </location>
</feature>
<keyword evidence="12" id="KW-0746">Sphingolipid metabolism</keyword>
<evidence type="ECO:0000256" key="3">
    <source>
        <dbReference type="ARBA" id="ARBA00004991"/>
    </source>
</evidence>
<dbReference type="SFLD" id="SFLDG00358">
    <property type="entry name" value="Main_(cytGST)"/>
    <property type="match status" value="1"/>
</dbReference>
<dbReference type="GO" id="GO:0001732">
    <property type="term" value="P:formation of cytoplasmic translation initiation complex"/>
    <property type="evidence" value="ECO:0007669"/>
    <property type="project" value="UniProtKB-UniRule"/>
</dbReference>
<dbReference type="Pfam" id="PF19445">
    <property type="entry name" value="eIF3h_C"/>
    <property type="match status" value="2"/>
</dbReference>
<evidence type="ECO:0000256" key="15">
    <source>
        <dbReference type="ARBA" id="ARBA00023098"/>
    </source>
</evidence>
<dbReference type="SUPFAM" id="SSF51735">
    <property type="entry name" value="NAD(P)-binding Rossmann-fold domains"/>
    <property type="match status" value="1"/>
</dbReference>
<dbReference type="GO" id="GO:0033290">
    <property type="term" value="C:eukaryotic 48S preinitiation complex"/>
    <property type="evidence" value="ECO:0007669"/>
    <property type="project" value="UniProtKB-UniRule"/>
</dbReference>
<dbReference type="Pfam" id="PF00106">
    <property type="entry name" value="adh_short"/>
    <property type="match status" value="1"/>
</dbReference>
<dbReference type="InterPro" id="IPR036282">
    <property type="entry name" value="Glutathione-S-Trfase_C_sf"/>
</dbReference>
<feature type="compositionally biased region" description="Basic and acidic residues" evidence="20">
    <location>
        <begin position="1160"/>
        <end position="1177"/>
    </location>
</feature>
<dbReference type="GO" id="GO:0016282">
    <property type="term" value="C:eukaryotic 43S preinitiation complex"/>
    <property type="evidence" value="ECO:0007669"/>
    <property type="project" value="UniProtKB-UniRule"/>
</dbReference>
<keyword evidence="7" id="KW-0812">Transmembrane</keyword>
<dbReference type="SUPFAM" id="SSF47616">
    <property type="entry name" value="GST C-terminal domain-like"/>
    <property type="match status" value="1"/>
</dbReference>
<evidence type="ECO:0000256" key="12">
    <source>
        <dbReference type="ARBA" id="ARBA00022919"/>
    </source>
</evidence>
<dbReference type="SMART" id="SM00822">
    <property type="entry name" value="PKS_KR"/>
    <property type="match status" value="1"/>
</dbReference>
<dbReference type="GO" id="GO:0005789">
    <property type="term" value="C:endoplasmic reticulum membrane"/>
    <property type="evidence" value="ECO:0007669"/>
    <property type="project" value="UniProtKB-SubCell"/>
</dbReference>
<evidence type="ECO:0000256" key="17">
    <source>
        <dbReference type="ARBA" id="ARBA00044737"/>
    </source>
</evidence>
<dbReference type="InterPro" id="IPR037518">
    <property type="entry name" value="MPN"/>
</dbReference>
<keyword evidence="24" id="KW-1185">Reference proteome</keyword>
<evidence type="ECO:0000256" key="1">
    <source>
        <dbReference type="ARBA" id="ARBA00004586"/>
    </source>
</evidence>
<dbReference type="CDD" id="cd00299">
    <property type="entry name" value="GST_C_family"/>
    <property type="match status" value="1"/>
</dbReference>
<comment type="function">
    <text evidence="17">Catalyzes the reduction of 3'-oxosphinganine (3-ketodihydrosphingosine/KDS) to sphinganine (dihydrosphingosine/DHS), the second step of de novo sphingolipid biosynthesis.</text>
</comment>
<evidence type="ECO:0000256" key="7">
    <source>
        <dbReference type="ARBA" id="ARBA00022692"/>
    </source>
</evidence>
<dbReference type="GO" id="GO:0047560">
    <property type="term" value="F:3-dehydrosphinganine reductase activity"/>
    <property type="evidence" value="ECO:0007669"/>
    <property type="project" value="UniProtKB-EC"/>
</dbReference>
<dbReference type="InterPro" id="IPR036291">
    <property type="entry name" value="NAD(P)-bd_dom_sf"/>
</dbReference>
<feature type="domain" description="MPN" evidence="21">
    <location>
        <begin position="383"/>
        <end position="532"/>
    </location>
</feature>
<dbReference type="GO" id="GO:0006666">
    <property type="term" value="P:3-keto-sphinganine metabolic process"/>
    <property type="evidence" value="ECO:0007669"/>
    <property type="project" value="InterPro"/>
</dbReference>
<dbReference type="Gene3D" id="3.40.140.10">
    <property type="entry name" value="Cytidine Deaminase, domain 2"/>
    <property type="match status" value="1"/>
</dbReference>
<comment type="function">
    <text evidence="19">Component of the eukaryotic translation initiation factor 3 (eIF-3) complex, which is involved in protein synthesis of a specialized repertoire of mRNAs and, together with other initiation factors, stimulates binding of mRNA and methionyl-tRNAi to the 40S ribosome. The eIF-3 complex specifically targets and initiates translation of a subset of mRNAs involved in cell proliferation.</text>
</comment>
<evidence type="ECO:0000256" key="18">
    <source>
        <dbReference type="ARBA" id="ARBA00048930"/>
    </source>
</evidence>
<evidence type="ECO:0000313" key="23">
    <source>
        <dbReference type="EMBL" id="RAR11177.1"/>
    </source>
</evidence>
<evidence type="ECO:0000256" key="10">
    <source>
        <dbReference type="ARBA" id="ARBA00022857"/>
    </source>
</evidence>
<comment type="similarity">
    <text evidence="19">Belongs to the eIF-3 subunit H family.</text>
</comment>
<keyword evidence="11 19" id="KW-0648">Protein biosynthesis</keyword>
<dbReference type="CDD" id="cd08065">
    <property type="entry name" value="MPN_eIF3h"/>
    <property type="match status" value="1"/>
</dbReference>
<evidence type="ECO:0000256" key="9">
    <source>
        <dbReference type="ARBA" id="ARBA00022824"/>
    </source>
</evidence>
<dbReference type="Pfam" id="PF13417">
    <property type="entry name" value="GST_N_3"/>
    <property type="match status" value="1"/>
</dbReference>
<feature type="region of interest" description="Disordered" evidence="20">
    <location>
        <begin position="989"/>
        <end position="1013"/>
    </location>
</feature>
<evidence type="ECO:0000256" key="8">
    <source>
        <dbReference type="ARBA" id="ARBA00022741"/>
    </source>
</evidence>
<dbReference type="GO" id="GO:0030148">
    <property type="term" value="P:sphingolipid biosynthetic process"/>
    <property type="evidence" value="ECO:0007669"/>
    <property type="project" value="InterPro"/>
</dbReference>
<dbReference type="STRING" id="183478.A0A364N3T6"/>
<comment type="subcellular location">
    <subcellularLocation>
        <location evidence="19">Cytoplasm</location>
    </subcellularLocation>
    <subcellularLocation>
        <location evidence="1">Endoplasmic reticulum membrane</location>
    </subcellularLocation>
</comment>
<evidence type="ECO:0000259" key="22">
    <source>
        <dbReference type="PROSITE" id="PS50404"/>
    </source>
</evidence>
<comment type="pathway">
    <text evidence="2">Lipid metabolism; sphingolipid metabolism.</text>
</comment>
<comment type="similarity">
    <text evidence="4">Belongs to the short-chain dehydrogenases/reductases (SDR) family.</text>
</comment>
<comment type="pathway">
    <text evidence="3">Sphingolipid metabolism.</text>
</comment>
<evidence type="ECO:0000256" key="5">
    <source>
        <dbReference type="ARBA" id="ARBA00022490"/>
    </source>
</evidence>
<keyword evidence="23" id="KW-0808">Transferase</keyword>
<feature type="compositionally biased region" description="Pro residues" evidence="20">
    <location>
        <begin position="1048"/>
        <end position="1060"/>
    </location>
</feature>
<evidence type="ECO:0000256" key="20">
    <source>
        <dbReference type="SAM" id="MobiDB-lite"/>
    </source>
</evidence>
<dbReference type="InterPro" id="IPR002347">
    <property type="entry name" value="SDR_fam"/>
</dbReference>
<evidence type="ECO:0000256" key="19">
    <source>
        <dbReference type="HAMAP-Rule" id="MF_03007"/>
    </source>
</evidence>
<keyword evidence="6 19" id="KW-0396">Initiation factor</keyword>
<keyword evidence="5 19" id="KW-0963">Cytoplasm</keyword>
<feature type="compositionally biased region" description="Pro residues" evidence="20">
    <location>
        <begin position="880"/>
        <end position="889"/>
    </location>
</feature>
<evidence type="ECO:0000259" key="21">
    <source>
        <dbReference type="PROSITE" id="PS50249"/>
    </source>
</evidence>
<keyword evidence="14" id="KW-0560">Oxidoreductase</keyword>
<dbReference type="InterPro" id="IPR045022">
    <property type="entry name" value="KDSR-like"/>
</dbReference>
<organism evidence="23 24">
    <name type="scientific">Stemphylium lycopersici</name>
    <name type="common">Tomato gray leaf spot disease fungus</name>
    <name type="synonym">Thyrospora lycopersici</name>
    <dbReference type="NCBI Taxonomy" id="183478"/>
    <lineage>
        <taxon>Eukaryota</taxon>
        <taxon>Fungi</taxon>
        <taxon>Dikarya</taxon>
        <taxon>Ascomycota</taxon>
        <taxon>Pezizomycotina</taxon>
        <taxon>Dothideomycetes</taxon>
        <taxon>Pleosporomycetidae</taxon>
        <taxon>Pleosporales</taxon>
        <taxon>Pleosporineae</taxon>
        <taxon>Pleosporaceae</taxon>
        <taxon>Stemphylium</taxon>
    </lineage>
</organism>
<dbReference type="HAMAP" id="MF_03007">
    <property type="entry name" value="eIF3h"/>
    <property type="match status" value="1"/>
</dbReference>
<dbReference type="PANTHER" id="PTHR43968">
    <property type="match status" value="1"/>
</dbReference>
<dbReference type="GO" id="GO:0005852">
    <property type="term" value="C:eukaryotic translation initiation factor 3 complex"/>
    <property type="evidence" value="ECO:0007669"/>
    <property type="project" value="UniProtKB-UniRule"/>
</dbReference>
<dbReference type="InterPro" id="IPR050983">
    <property type="entry name" value="GST_Omega/HSP26"/>
</dbReference>
<evidence type="ECO:0000256" key="16">
    <source>
        <dbReference type="ARBA" id="ARBA00023136"/>
    </source>
</evidence>
<evidence type="ECO:0000256" key="11">
    <source>
        <dbReference type="ARBA" id="ARBA00022917"/>
    </source>
</evidence>
<comment type="subunit">
    <text evidence="19">Component of the eukaryotic translation initiation factor 3 (eIF-3) complex.</text>
</comment>
<dbReference type="Gene3D" id="1.20.1050.10">
    <property type="match status" value="1"/>
</dbReference>
<feature type="compositionally biased region" description="Low complexity" evidence="20">
    <location>
        <begin position="868"/>
        <end position="879"/>
    </location>
</feature>
<dbReference type="EMBL" id="QGDH01000059">
    <property type="protein sequence ID" value="RAR11177.1"/>
    <property type="molecule type" value="Genomic_DNA"/>
</dbReference>
<dbReference type="SUPFAM" id="SSF52833">
    <property type="entry name" value="Thioredoxin-like"/>
    <property type="match status" value="1"/>
</dbReference>
<evidence type="ECO:0000256" key="2">
    <source>
        <dbReference type="ARBA" id="ARBA00004760"/>
    </source>
</evidence>
<dbReference type="CDD" id="cd00570">
    <property type="entry name" value="GST_N_family"/>
    <property type="match status" value="1"/>
</dbReference>
<dbReference type="PROSITE" id="PS50249">
    <property type="entry name" value="MPN"/>
    <property type="match status" value="1"/>
</dbReference>
<feature type="compositionally biased region" description="Gly residues" evidence="20">
    <location>
        <begin position="1126"/>
        <end position="1136"/>
    </location>
</feature>
<feature type="domain" description="GST N-terminal" evidence="22">
    <location>
        <begin position="1199"/>
        <end position="1278"/>
    </location>
</feature>
<evidence type="ECO:0000313" key="24">
    <source>
        <dbReference type="Proteomes" id="UP000249619"/>
    </source>
</evidence>
<feature type="compositionally biased region" description="Basic and acidic residues" evidence="20">
    <location>
        <begin position="1142"/>
        <end position="1151"/>
    </location>
</feature>
<dbReference type="CDD" id="cd08939">
    <property type="entry name" value="KDSR-like_SDR_c"/>
    <property type="match status" value="1"/>
</dbReference>
<accession>A0A364N3T6</accession>
<evidence type="ECO:0000256" key="13">
    <source>
        <dbReference type="ARBA" id="ARBA00022989"/>
    </source>
</evidence>
<keyword evidence="15" id="KW-0443">Lipid metabolism</keyword>
<keyword evidence="8" id="KW-0547">Nucleotide-binding</keyword>
<dbReference type="GO" id="GO:0003743">
    <property type="term" value="F:translation initiation factor activity"/>
    <property type="evidence" value="ECO:0007669"/>
    <property type="project" value="UniProtKB-UniRule"/>
</dbReference>
<dbReference type="Proteomes" id="UP000249619">
    <property type="component" value="Unassembled WGS sequence"/>
</dbReference>
<dbReference type="InterPro" id="IPR045810">
    <property type="entry name" value="eIF3h_C"/>
</dbReference>
<comment type="caution">
    <text evidence="23">The sequence shown here is derived from an EMBL/GenBank/DDBJ whole genome shotgun (WGS) entry which is preliminary data.</text>
</comment>
<dbReference type="PROSITE" id="PS50404">
    <property type="entry name" value="GST_NTER"/>
    <property type="match status" value="1"/>
</dbReference>
<dbReference type="Gene3D" id="3.40.30.10">
    <property type="entry name" value="Glutaredoxin"/>
    <property type="match status" value="1"/>
</dbReference>
<dbReference type="FunFam" id="3.40.140.10:FF:000052">
    <property type="entry name" value="Eukaryotic translation initiation factor 3 subunit H"/>
    <property type="match status" value="1"/>
</dbReference>
<proteinExistence type="inferred from homology"/>
<dbReference type="InterPro" id="IPR057326">
    <property type="entry name" value="KR_dom"/>
</dbReference>
<feature type="region of interest" description="Disordered" evidence="20">
    <location>
        <begin position="803"/>
        <end position="928"/>
    </location>
</feature>
<keyword evidence="10" id="KW-0521">NADP</keyword>
<feature type="compositionally biased region" description="Polar residues" evidence="20">
    <location>
        <begin position="1062"/>
        <end position="1074"/>
    </location>
</feature>
<dbReference type="Gene3D" id="3.40.50.720">
    <property type="entry name" value="NAD(P)-binding Rossmann-like Domain"/>
    <property type="match status" value="1"/>
</dbReference>